<dbReference type="GO" id="GO:0003700">
    <property type="term" value="F:DNA-binding transcription factor activity"/>
    <property type="evidence" value="ECO:0007669"/>
    <property type="project" value="InterPro"/>
</dbReference>
<dbReference type="FunFam" id="3.30.730.10:FF:000001">
    <property type="entry name" value="Ethylene-responsive transcription factor 2"/>
    <property type="match status" value="1"/>
</dbReference>
<accession>A0AAV8HWJ2</accession>
<dbReference type="AlphaFoldDB" id="A0AAV8HWJ2"/>
<dbReference type="GO" id="GO:0009873">
    <property type="term" value="P:ethylene-activated signaling pathway"/>
    <property type="evidence" value="ECO:0007669"/>
    <property type="project" value="InterPro"/>
</dbReference>
<feature type="region of interest" description="Disordered" evidence="6">
    <location>
        <begin position="107"/>
        <end position="175"/>
    </location>
</feature>
<evidence type="ECO:0000313" key="9">
    <source>
        <dbReference type="Proteomes" id="UP001140206"/>
    </source>
</evidence>
<dbReference type="CDD" id="cd00018">
    <property type="entry name" value="AP2"/>
    <property type="match status" value="1"/>
</dbReference>
<evidence type="ECO:0000256" key="4">
    <source>
        <dbReference type="ARBA" id="ARBA00023163"/>
    </source>
</evidence>
<evidence type="ECO:0000256" key="3">
    <source>
        <dbReference type="ARBA" id="ARBA00023125"/>
    </source>
</evidence>
<evidence type="ECO:0000256" key="6">
    <source>
        <dbReference type="SAM" id="MobiDB-lite"/>
    </source>
</evidence>
<evidence type="ECO:0000313" key="8">
    <source>
        <dbReference type="EMBL" id="KAJ4819392.1"/>
    </source>
</evidence>
<keyword evidence="3" id="KW-0238">DNA-binding</keyword>
<dbReference type="InterPro" id="IPR001471">
    <property type="entry name" value="AP2/ERF_dom"/>
</dbReference>
<feature type="domain" description="AP2/ERF" evidence="7">
    <location>
        <begin position="168"/>
        <end position="225"/>
    </location>
</feature>
<feature type="compositionally biased region" description="Low complexity" evidence="6">
    <location>
        <begin position="126"/>
        <end position="164"/>
    </location>
</feature>
<dbReference type="PRINTS" id="PR00367">
    <property type="entry name" value="ETHRSPELEMNT"/>
</dbReference>
<evidence type="ECO:0000256" key="5">
    <source>
        <dbReference type="ARBA" id="ARBA00023242"/>
    </source>
</evidence>
<evidence type="ECO:0000256" key="2">
    <source>
        <dbReference type="ARBA" id="ARBA00023015"/>
    </source>
</evidence>
<evidence type="ECO:0000256" key="1">
    <source>
        <dbReference type="ARBA" id="ARBA00004123"/>
    </source>
</evidence>
<dbReference type="Pfam" id="PF00847">
    <property type="entry name" value="AP2"/>
    <property type="match status" value="1"/>
</dbReference>
<keyword evidence="5" id="KW-0539">Nucleus</keyword>
<dbReference type="Gene3D" id="3.30.730.10">
    <property type="entry name" value="AP2/ERF domain"/>
    <property type="match status" value="1"/>
</dbReference>
<keyword evidence="9" id="KW-1185">Reference proteome</keyword>
<keyword evidence="2" id="KW-0805">Transcription regulation</keyword>
<comment type="caution">
    <text evidence="8">The sequence shown here is derived from an EMBL/GenBank/DDBJ whole genome shotgun (WGS) entry which is preliminary data.</text>
</comment>
<dbReference type="InterPro" id="IPR016177">
    <property type="entry name" value="DNA-bd_dom_sf"/>
</dbReference>
<dbReference type="GO" id="GO:0005634">
    <property type="term" value="C:nucleus"/>
    <property type="evidence" value="ECO:0007669"/>
    <property type="project" value="UniProtKB-SubCell"/>
</dbReference>
<sequence length="389" mass="41482">MCYIKVAHSRDSHVHKLSNQAEQEQEEEEEQRRVQRVSQIMSEHGQAREMSVMVSALTRVVSGEGVPPGIGGAMSALPTKRERENEAVIPEEVLRYYRGFANQWWTGSRQSGDASTSSVLGGTVPSSQQQAMSTPSPSSSSAGTPAGTEAPSLSPPTSSSSSQSQKKRYRGVRQRPWGKWAAEIRDPHKAARVWLGTFDTAEAAARAYDEAALRFRGNRAKLNFPENATLNPTSTQVRAPAQMAVPPPIMVTPPSLLDASRDVMGLYPYRGANPTPLLDQVLNTQRPSSSVPMPPLFYSSDVNRGGTEQVGNFGYAVGTGSASSSGAAASYSSDVNRGGTEQVGNFGYAVGTGSASSSGAAASGSGYSPEFEWPDFEWCQPTQQPPSSG</sequence>
<dbReference type="InterPro" id="IPR036955">
    <property type="entry name" value="AP2/ERF_dom_sf"/>
</dbReference>
<feature type="compositionally biased region" description="Polar residues" evidence="6">
    <location>
        <begin position="380"/>
        <end position="389"/>
    </location>
</feature>
<dbReference type="SUPFAM" id="SSF54171">
    <property type="entry name" value="DNA-binding domain"/>
    <property type="match status" value="1"/>
</dbReference>
<protein>
    <submittedName>
        <fullName evidence="8">Ethylene-responsive transcription factor ERF112</fullName>
    </submittedName>
</protein>
<dbReference type="GO" id="GO:0003677">
    <property type="term" value="F:DNA binding"/>
    <property type="evidence" value="ECO:0007669"/>
    <property type="project" value="UniProtKB-KW"/>
</dbReference>
<dbReference type="PROSITE" id="PS51032">
    <property type="entry name" value="AP2_ERF"/>
    <property type="match status" value="1"/>
</dbReference>
<dbReference type="PANTHER" id="PTHR31190:SF421">
    <property type="entry name" value="ETHYLENE-RESPONSIVE TRANSCRIPTION FACTOR ERF110"/>
    <property type="match status" value="1"/>
</dbReference>
<organism evidence="8 9">
    <name type="scientific">Rhynchospora pubera</name>
    <dbReference type="NCBI Taxonomy" id="906938"/>
    <lineage>
        <taxon>Eukaryota</taxon>
        <taxon>Viridiplantae</taxon>
        <taxon>Streptophyta</taxon>
        <taxon>Embryophyta</taxon>
        <taxon>Tracheophyta</taxon>
        <taxon>Spermatophyta</taxon>
        <taxon>Magnoliopsida</taxon>
        <taxon>Liliopsida</taxon>
        <taxon>Poales</taxon>
        <taxon>Cyperaceae</taxon>
        <taxon>Cyperoideae</taxon>
        <taxon>Rhynchosporeae</taxon>
        <taxon>Rhynchospora</taxon>
    </lineage>
</organism>
<dbReference type="SMART" id="SM00380">
    <property type="entry name" value="AP2"/>
    <property type="match status" value="1"/>
</dbReference>
<keyword evidence="4" id="KW-0804">Transcription</keyword>
<comment type="subcellular location">
    <subcellularLocation>
        <location evidence="1">Nucleus</location>
    </subcellularLocation>
</comment>
<gene>
    <name evidence="8" type="ORF">LUZ62_031958</name>
</gene>
<feature type="region of interest" description="Disordered" evidence="6">
    <location>
        <begin position="354"/>
        <end position="389"/>
    </location>
</feature>
<name>A0AAV8HWJ2_9POAL</name>
<dbReference type="EMBL" id="JAMFTS010000001">
    <property type="protein sequence ID" value="KAJ4819392.1"/>
    <property type="molecule type" value="Genomic_DNA"/>
</dbReference>
<feature type="region of interest" description="Disordered" evidence="6">
    <location>
        <begin position="13"/>
        <end position="33"/>
    </location>
</feature>
<dbReference type="PANTHER" id="PTHR31190">
    <property type="entry name" value="DNA-BINDING DOMAIN"/>
    <property type="match status" value="1"/>
</dbReference>
<proteinExistence type="predicted"/>
<reference evidence="8" key="1">
    <citation type="submission" date="2022-08" db="EMBL/GenBank/DDBJ databases">
        <authorList>
            <person name="Marques A."/>
        </authorList>
    </citation>
    <scope>NUCLEOTIDE SEQUENCE</scope>
    <source>
        <strain evidence="8">RhyPub2mFocal</strain>
        <tissue evidence="8">Leaves</tissue>
    </source>
</reference>
<feature type="compositionally biased region" description="Polar residues" evidence="6">
    <location>
        <begin position="107"/>
        <end position="120"/>
    </location>
</feature>
<feature type="compositionally biased region" description="Low complexity" evidence="6">
    <location>
        <begin position="354"/>
        <end position="368"/>
    </location>
</feature>
<dbReference type="Proteomes" id="UP001140206">
    <property type="component" value="Chromosome 1"/>
</dbReference>
<evidence type="ECO:0000259" key="7">
    <source>
        <dbReference type="PROSITE" id="PS51032"/>
    </source>
</evidence>
<dbReference type="InterPro" id="IPR044808">
    <property type="entry name" value="ERF_plant"/>
</dbReference>